<dbReference type="GO" id="GO:0051015">
    <property type="term" value="F:actin filament binding"/>
    <property type="evidence" value="ECO:0007669"/>
    <property type="project" value="InterPro"/>
</dbReference>
<comment type="subcellular location">
    <subcellularLocation>
        <location evidence="1">Cytoplasm</location>
    </subcellularLocation>
</comment>
<dbReference type="AlphaFoldDB" id="A0A8C7YCT1"/>
<keyword evidence="3" id="KW-0597">Phosphoprotein</keyword>
<evidence type="ECO:0000313" key="7">
    <source>
        <dbReference type="Ensembl" id="ENSOSIP00000026331.1"/>
    </source>
</evidence>
<dbReference type="PANTHER" id="PTHR19961:SF32">
    <property type="entry name" value="PLASTIN-3"/>
    <property type="match status" value="1"/>
</dbReference>
<evidence type="ECO:0000313" key="8">
    <source>
        <dbReference type="Proteomes" id="UP000694383"/>
    </source>
</evidence>
<dbReference type="Ensembl" id="ENSOSIT00000027763.1">
    <property type="protein sequence ID" value="ENSOSIP00000026331.1"/>
    <property type="gene ID" value="ENSOSIG00000013835.1"/>
</dbReference>
<dbReference type="GO" id="GO:0005509">
    <property type="term" value="F:calcium ion binding"/>
    <property type="evidence" value="ECO:0007669"/>
    <property type="project" value="InterPro"/>
</dbReference>
<dbReference type="GO" id="GO:0005737">
    <property type="term" value="C:cytoplasm"/>
    <property type="evidence" value="ECO:0007669"/>
    <property type="project" value="UniProtKB-SubCell"/>
</dbReference>
<reference evidence="7" key="1">
    <citation type="submission" date="2025-08" db="UniProtKB">
        <authorList>
            <consortium name="Ensembl"/>
        </authorList>
    </citation>
    <scope>IDENTIFICATION</scope>
</reference>
<dbReference type="InterPro" id="IPR002048">
    <property type="entry name" value="EF_hand_dom"/>
</dbReference>
<dbReference type="SMART" id="SM00033">
    <property type="entry name" value="CH"/>
    <property type="match status" value="1"/>
</dbReference>
<dbReference type="SUPFAM" id="SSF47473">
    <property type="entry name" value="EF-hand"/>
    <property type="match status" value="1"/>
</dbReference>
<dbReference type="Proteomes" id="UP000694383">
    <property type="component" value="Unplaced"/>
</dbReference>
<reference evidence="7" key="2">
    <citation type="submission" date="2025-09" db="UniProtKB">
        <authorList>
            <consortium name="Ensembl"/>
        </authorList>
    </citation>
    <scope>IDENTIFICATION</scope>
</reference>
<feature type="domain" description="Calponin-homology (CH)" evidence="6">
    <location>
        <begin position="101"/>
        <end position="228"/>
    </location>
</feature>
<dbReference type="GO" id="GO:0032432">
    <property type="term" value="C:actin filament bundle"/>
    <property type="evidence" value="ECO:0007669"/>
    <property type="project" value="TreeGrafter"/>
</dbReference>
<dbReference type="InterPro" id="IPR001715">
    <property type="entry name" value="CH_dom"/>
</dbReference>
<dbReference type="InterPro" id="IPR036872">
    <property type="entry name" value="CH_dom_sf"/>
</dbReference>
<accession>A0A8C7YCT1</accession>
<dbReference type="Gene3D" id="1.10.418.10">
    <property type="entry name" value="Calponin-like domain"/>
    <property type="match status" value="1"/>
</dbReference>
<evidence type="ECO:0000259" key="6">
    <source>
        <dbReference type="PROSITE" id="PS50021"/>
    </source>
</evidence>
<dbReference type="Pfam" id="PF13499">
    <property type="entry name" value="EF-hand_7"/>
    <property type="match status" value="1"/>
</dbReference>
<dbReference type="SUPFAM" id="SSF47576">
    <property type="entry name" value="Calponin-homology domain, CH-domain"/>
    <property type="match status" value="1"/>
</dbReference>
<dbReference type="InterPro" id="IPR011992">
    <property type="entry name" value="EF-hand-dom_pair"/>
</dbReference>
<evidence type="ECO:0000256" key="3">
    <source>
        <dbReference type="ARBA" id="ARBA00022553"/>
    </source>
</evidence>
<keyword evidence="8" id="KW-1185">Reference proteome</keyword>
<dbReference type="GO" id="GO:0005884">
    <property type="term" value="C:actin filament"/>
    <property type="evidence" value="ECO:0007669"/>
    <property type="project" value="TreeGrafter"/>
</dbReference>
<dbReference type="InterPro" id="IPR039959">
    <property type="entry name" value="Fimbrin/Plastin"/>
</dbReference>
<keyword evidence="4" id="KW-0677">Repeat</keyword>
<organism evidence="7 8">
    <name type="scientific">Oryzias sinensis</name>
    <name type="common">Chinese medaka</name>
    <dbReference type="NCBI Taxonomy" id="183150"/>
    <lineage>
        <taxon>Eukaryota</taxon>
        <taxon>Metazoa</taxon>
        <taxon>Chordata</taxon>
        <taxon>Craniata</taxon>
        <taxon>Vertebrata</taxon>
        <taxon>Euteleostomi</taxon>
        <taxon>Actinopterygii</taxon>
        <taxon>Neopterygii</taxon>
        <taxon>Teleostei</taxon>
        <taxon>Neoteleostei</taxon>
        <taxon>Acanthomorphata</taxon>
        <taxon>Ovalentaria</taxon>
        <taxon>Atherinomorphae</taxon>
        <taxon>Beloniformes</taxon>
        <taxon>Adrianichthyidae</taxon>
        <taxon>Oryziinae</taxon>
        <taxon>Oryzias</taxon>
    </lineage>
</organism>
<evidence type="ECO:0000256" key="2">
    <source>
        <dbReference type="ARBA" id="ARBA00022490"/>
    </source>
</evidence>
<evidence type="ECO:0000256" key="4">
    <source>
        <dbReference type="ARBA" id="ARBA00022737"/>
    </source>
</evidence>
<dbReference type="GO" id="GO:0051639">
    <property type="term" value="P:actin filament network formation"/>
    <property type="evidence" value="ECO:0007669"/>
    <property type="project" value="TreeGrafter"/>
</dbReference>
<dbReference type="Gene3D" id="1.10.238.10">
    <property type="entry name" value="EF-hand"/>
    <property type="match status" value="1"/>
</dbReference>
<dbReference type="GO" id="GO:0051017">
    <property type="term" value="P:actin filament bundle assembly"/>
    <property type="evidence" value="ECO:0007669"/>
    <property type="project" value="InterPro"/>
</dbReference>
<keyword evidence="2" id="KW-0963">Cytoplasm</keyword>
<evidence type="ECO:0000256" key="1">
    <source>
        <dbReference type="ARBA" id="ARBA00004496"/>
    </source>
</evidence>
<keyword evidence="5" id="KW-0009">Actin-binding</keyword>
<proteinExistence type="predicted"/>
<dbReference type="GeneTree" id="ENSGT00950000183097"/>
<dbReference type="PROSITE" id="PS50021">
    <property type="entry name" value="CH"/>
    <property type="match status" value="1"/>
</dbReference>
<dbReference type="PANTHER" id="PTHR19961">
    <property type="entry name" value="FIMBRIN/PLASTIN"/>
    <property type="match status" value="1"/>
</dbReference>
<evidence type="ECO:0000256" key="5">
    <source>
        <dbReference type="ARBA" id="ARBA00023203"/>
    </source>
</evidence>
<protein>
    <recommendedName>
        <fullName evidence="6">Calponin-homology (CH) domain-containing protein</fullName>
    </recommendedName>
</protein>
<dbReference type="FunFam" id="1.10.238.10:FF:000263">
    <property type="entry name" value="plastin-1 isoform X2"/>
    <property type="match status" value="1"/>
</dbReference>
<dbReference type="Pfam" id="PF00307">
    <property type="entry name" value="CH"/>
    <property type="match status" value="1"/>
</dbReference>
<sequence>KHVCPIIQNKTHFELRDRYELGDLFREVGCPLPGYQIRELLQKLDCDKDSRISFDEFTTVEMKDDRMAQGFRKALNKKEGIVAIGGTSEISSEGTQHSISEQERFAFTNYINTALGKDPDCSHFVPINPNTGALFKAVADVACCKLINLSVPETIDERTINKKKLTPFTTQENLNLALNSASAIGCQVVNIGAQDLKEVGMSITNFSADIKVQKLTKSFCLCVNQGCQTYGPQAVSGPPGGLVWPTHEE</sequence>
<name>A0A8C7YCT1_9TELE</name>